<dbReference type="EMBL" id="JBBPBN010000015">
    <property type="protein sequence ID" value="KAK9024766.1"/>
    <property type="molecule type" value="Genomic_DNA"/>
</dbReference>
<dbReference type="SUPFAM" id="SSF53686">
    <property type="entry name" value="Tryptophan synthase beta subunit-like PLP-dependent enzymes"/>
    <property type="match status" value="1"/>
</dbReference>
<dbReference type="InterPro" id="IPR036052">
    <property type="entry name" value="TrpB-like_PALP_sf"/>
</dbReference>
<protein>
    <recommendedName>
        <fullName evidence="3">Tryptophan synthase beta chain-like PALP domain-containing protein</fullName>
    </recommendedName>
</protein>
<keyword evidence="2" id="KW-1185">Reference proteome</keyword>
<sequence length="120" mass="12510">MQKVPAGRLTHGKIHPPKLPTLEQTCGNLDAFVAAAGTGGTVALAFRSFSSFLMKNDGLFLGSSSATNCVGAVRVAKALGPGHTTVTILCDSGMRHLSKFYYAKYLSQHGLTPTASGQSL</sequence>
<evidence type="ECO:0000313" key="2">
    <source>
        <dbReference type="Proteomes" id="UP001396334"/>
    </source>
</evidence>
<comment type="caution">
    <text evidence="1">The sequence shown here is derived from an EMBL/GenBank/DDBJ whole genome shotgun (WGS) entry which is preliminary data.</text>
</comment>
<dbReference type="PANTHER" id="PTHR10314">
    <property type="entry name" value="CYSTATHIONINE BETA-SYNTHASE"/>
    <property type="match status" value="1"/>
</dbReference>
<dbReference type="Gene3D" id="3.40.50.1100">
    <property type="match status" value="1"/>
</dbReference>
<reference evidence="1 2" key="1">
    <citation type="journal article" date="2024" name="G3 (Bethesda)">
        <title>Genome assembly of Hibiscus sabdariffa L. provides insights into metabolisms of medicinal natural products.</title>
        <authorList>
            <person name="Kim T."/>
        </authorList>
    </citation>
    <scope>NUCLEOTIDE SEQUENCE [LARGE SCALE GENOMIC DNA]</scope>
    <source>
        <strain evidence="1">TK-2024</strain>
        <tissue evidence="1">Old leaves</tissue>
    </source>
</reference>
<accession>A0ABR2SHM9</accession>
<dbReference type="Proteomes" id="UP001396334">
    <property type="component" value="Unassembled WGS sequence"/>
</dbReference>
<proteinExistence type="predicted"/>
<name>A0ABR2SHM9_9ROSI</name>
<evidence type="ECO:0000313" key="1">
    <source>
        <dbReference type="EMBL" id="KAK9024766.1"/>
    </source>
</evidence>
<dbReference type="InterPro" id="IPR050214">
    <property type="entry name" value="Cys_Synth/Cystath_Beta-Synth"/>
</dbReference>
<evidence type="ECO:0008006" key="3">
    <source>
        <dbReference type="Google" id="ProtNLM"/>
    </source>
</evidence>
<gene>
    <name evidence="1" type="ORF">V6N11_004921</name>
</gene>
<organism evidence="1 2">
    <name type="scientific">Hibiscus sabdariffa</name>
    <name type="common">roselle</name>
    <dbReference type="NCBI Taxonomy" id="183260"/>
    <lineage>
        <taxon>Eukaryota</taxon>
        <taxon>Viridiplantae</taxon>
        <taxon>Streptophyta</taxon>
        <taxon>Embryophyta</taxon>
        <taxon>Tracheophyta</taxon>
        <taxon>Spermatophyta</taxon>
        <taxon>Magnoliopsida</taxon>
        <taxon>eudicotyledons</taxon>
        <taxon>Gunneridae</taxon>
        <taxon>Pentapetalae</taxon>
        <taxon>rosids</taxon>
        <taxon>malvids</taxon>
        <taxon>Malvales</taxon>
        <taxon>Malvaceae</taxon>
        <taxon>Malvoideae</taxon>
        <taxon>Hibiscus</taxon>
    </lineage>
</organism>